<gene>
    <name evidence="1" type="ORF">LCGC14_2996410</name>
</gene>
<dbReference type="AlphaFoldDB" id="A0A0F8XPW2"/>
<sequence>MKRLVGYARWAIRNGDHVESTAGALQPGMVLEDLEGVDWGDQRAVVLSVESEDGESVVEVFLLDQQATKQYRMPLDTAFTAHDPGEAGKGVVPQVYDPLRMHQDIDPVRVVPDSYYPYRDPNHPNSIEETIWRPTMRRSPIYRYYERIAQEAGGRWRADDSGEMPWPQWQAKIAPCPRDGHPELRFTETVQDGWAECWGITCTHKEPEDSHEWGCEETPEEAITAWNDHVRRTAMMKRAN</sequence>
<proteinExistence type="predicted"/>
<organism evidence="1">
    <name type="scientific">marine sediment metagenome</name>
    <dbReference type="NCBI Taxonomy" id="412755"/>
    <lineage>
        <taxon>unclassified sequences</taxon>
        <taxon>metagenomes</taxon>
        <taxon>ecological metagenomes</taxon>
    </lineage>
</organism>
<protein>
    <submittedName>
        <fullName evidence="1">Uncharacterized protein</fullName>
    </submittedName>
</protein>
<name>A0A0F8XPW2_9ZZZZ</name>
<feature type="non-terminal residue" evidence="1">
    <location>
        <position position="240"/>
    </location>
</feature>
<evidence type="ECO:0000313" key="1">
    <source>
        <dbReference type="EMBL" id="KKK63225.1"/>
    </source>
</evidence>
<dbReference type="EMBL" id="LAZR01061613">
    <property type="protein sequence ID" value="KKK63225.1"/>
    <property type="molecule type" value="Genomic_DNA"/>
</dbReference>
<comment type="caution">
    <text evidence="1">The sequence shown here is derived from an EMBL/GenBank/DDBJ whole genome shotgun (WGS) entry which is preliminary data.</text>
</comment>
<accession>A0A0F8XPW2</accession>
<reference evidence="1" key="1">
    <citation type="journal article" date="2015" name="Nature">
        <title>Complex archaea that bridge the gap between prokaryotes and eukaryotes.</title>
        <authorList>
            <person name="Spang A."/>
            <person name="Saw J.H."/>
            <person name="Jorgensen S.L."/>
            <person name="Zaremba-Niedzwiedzka K."/>
            <person name="Martijn J."/>
            <person name="Lind A.E."/>
            <person name="van Eijk R."/>
            <person name="Schleper C."/>
            <person name="Guy L."/>
            <person name="Ettema T.J."/>
        </authorList>
    </citation>
    <scope>NUCLEOTIDE SEQUENCE</scope>
</reference>